<proteinExistence type="predicted"/>
<dbReference type="InterPro" id="IPR000249">
    <property type="entry name" value="BMC_dom"/>
</dbReference>
<evidence type="ECO:0000256" key="1">
    <source>
        <dbReference type="ARBA" id="ARBA00024322"/>
    </source>
</evidence>
<gene>
    <name evidence="4" type="ORF">SAMN05216446_1634</name>
</gene>
<evidence type="ECO:0000259" key="3">
    <source>
        <dbReference type="SMART" id="SM00877"/>
    </source>
</evidence>
<dbReference type="PANTHER" id="PTHR40449">
    <property type="entry name" value="ETHANOLAMINE UTILIZATION PROTEIN EUTS"/>
    <property type="match status" value="1"/>
</dbReference>
<dbReference type="SUPFAM" id="SSF143414">
    <property type="entry name" value="CcmK-like"/>
    <property type="match status" value="1"/>
</dbReference>
<dbReference type="PANTHER" id="PTHR40449:SF2">
    <property type="entry name" value="BACTERIAL MICROCOMPARTMENT SHELL PROTEIN EUTS"/>
    <property type="match status" value="1"/>
</dbReference>
<evidence type="ECO:0000313" key="5">
    <source>
        <dbReference type="Proteomes" id="UP000199128"/>
    </source>
</evidence>
<sequence>MRERVTREEFFERVLHGQVPRGEHGELRFTRVSVPGREVDLAHVIGTSRESTCKTLGLDIGTHEGEDHVGEALGFMRFTPWESVVIAADVAMKAGAVELAFMDRFNGSLILSGEISEIESAEREVLDFFEHELGFYVCPMTRR</sequence>
<reference evidence="5" key="1">
    <citation type="submission" date="2016-10" db="EMBL/GenBank/DDBJ databases">
        <authorList>
            <person name="Varghese N."/>
            <person name="Submissions S."/>
        </authorList>
    </citation>
    <scope>NUCLEOTIDE SEQUENCE [LARGE SCALE GENOMIC DNA]</scope>
    <source>
        <strain evidence="5">KHGC19</strain>
    </source>
</reference>
<feature type="domain" description="Bacterial microcompartment" evidence="3">
    <location>
        <begin position="71"/>
        <end position="141"/>
    </location>
</feature>
<dbReference type="AlphaFoldDB" id="A0A1H9R1K8"/>
<organism evidence="4 5">
    <name type="scientific">Parafannyhessea umbonata</name>
    <dbReference type="NCBI Taxonomy" id="604330"/>
    <lineage>
        <taxon>Bacteria</taxon>
        <taxon>Bacillati</taxon>
        <taxon>Actinomycetota</taxon>
        <taxon>Coriobacteriia</taxon>
        <taxon>Coriobacteriales</taxon>
        <taxon>Atopobiaceae</taxon>
        <taxon>Parafannyhessea</taxon>
    </lineage>
</organism>
<dbReference type="EMBL" id="FOGP01000007">
    <property type="protein sequence ID" value="SER66395.1"/>
    <property type="molecule type" value="Genomic_DNA"/>
</dbReference>
<dbReference type="GO" id="GO:0031469">
    <property type="term" value="C:bacterial microcompartment"/>
    <property type="evidence" value="ECO:0007669"/>
    <property type="project" value="UniProtKB-SubCell"/>
</dbReference>
<comment type="subcellular location">
    <subcellularLocation>
        <location evidence="1">Bacterial microcompartment</location>
    </subcellularLocation>
</comment>
<dbReference type="Proteomes" id="UP000199128">
    <property type="component" value="Unassembled WGS sequence"/>
</dbReference>
<dbReference type="SMART" id="SM00877">
    <property type="entry name" value="BMC"/>
    <property type="match status" value="1"/>
</dbReference>
<dbReference type="Pfam" id="PF00936">
    <property type="entry name" value="BMC"/>
    <property type="match status" value="1"/>
</dbReference>
<dbReference type="RefSeq" id="WP_091009713.1">
    <property type="nucleotide sequence ID" value="NZ_FOGP01000007.1"/>
</dbReference>
<evidence type="ECO:0000313" key="4">
    <source>
        <dbReference type="EMBL" id="SER66395.1"/>
    </source>
</evidence>
<keyword evidence="2" id="KW-1283">Bacterial microcompartment</keyword>
<protein>
    <submittedName>
        <fullName evidence="4">Ethanolamine utilization protein EutS</fullName>
    </submittedName>
</protein>
<name>A0A1H9R1K8_9ACTN</name>
<dbReference type="InterPro" id="IPR037233">
    <property type="entry name" value="CcmK-like_sf"/>
</dbReference>
<accession>A0A1H9R1K8</accession>
<dbReference type="InterPro" id="IPR009307">
    <property type="entry name" value="EutS/PduU/CutR"/>
</dbReference>
<dbReference type="Gene3D" id="3.30.70.1710">
    <property type="match status" value="1"/>
</dbReference>
<evidence type="ECO:0000256" key="2">
    <source>
        <dbReference type="ARBA" id="ARBA00024446"/>
    </source>
</evidence>